<dbReference type="Proteomes" id="UP000245728">
    <property type="component" value="Chromosome"/>
</dbReference>
<sequence length="163" mass="18592">MILYTIIGVAILLACFFMVRCQGMQAQLRQALYYSQQADKRKREILGHLTETAEQLQQQYLDRLEMAYQAGWVNAERYEKSRIIVSHYCFVILSCVDKQLSVSAAMNKVATRSQTPLEDIQRFISLQRGEVRNAWSSNQVAGFTRVCNLLTSFQEAPSLANAS</sequence>
<evidence type="ECO:0000313" key="2">
    <source>
        <dbReference type="Proteomes" id="UP000245728"/>
    </source>
</evidence>
<gene>
    <name evidence="1" type="ORF">HMF8227_00067</name>
</gene>
<dbReference type="KEGG" id="salh:HMF8227_00067"/>
<keyword evidence="2" id="KW-1185">Reference proteome</keyword>
<organism evidence="1 2">
    <name type="scientific">Saliniradius amylolyticus</name>
    <dbReference type="NCBI Taxonomy" id="2183582"/>
    <lineage>
        <taxon>Bacteria</taxon>
        <taxon>Pseudomonadati</taxon>
        <taxon>Pseudomonadota</taxon>
        <taxon>Gammaproteobacteria</taxon>
        <taxon>Alteromonadales</taxon>
        <taxon>Alteromonadaceae</taxon>
        <taxon>Saliniradius</taxon>
    </lineage>
</organism>
<name>A0A2S2DYV1_9ALTE</name>
<dbReference type="RefSeq" id="WP_109338278.1">
    <property type="nucleotide sequence ID" value="NZ_CP029347.1"/>
</dbReference>
<evidence type="ECO:0000313" key="1">
    <source>
        <dbReference type="EMBL" id="AWL10575.1"/>
    </source>
</evidence>
<dbReference type="EMBL" id="CP029347">
    <property type="protein sequence ID" value="AWL10575.1"/>
    <property type="molecule type" value="Genomic_DNA"/>
</dbReference>
<dbReference type="OrthoDB" id="6330931at2"/>
<reference evidence="1 2" key="1">
    <citation type="submission" date="2018-05" db="EMBL/GenBank/DDBJ databases">
        <title>Salinimonas sp. HMF8227 Genome sequencing and assembly.</title>
        <authorList>
            <person name="Kang H."/>
            <person name="Kang J."/>
            <person name="Cha I."/>
            <person name="Kim H."/>
            <person name="Joh K."/>
        </authorList>
    </citation>
    <scope>NUCLEOTIDE SEQUENCE [LARGE SCALE GENOMIC DNA]</scope>
    <source>
        <strain evidence="1 2">HMF8227</strain>
    </source>
</reference>
<dbReference type="AlphaFoldDB" id="A0A2S2DYV1"/>
<evidence type="ECO:0008006" key="3">
    <source>
        <dbReference type="Google" id="ProtNLM"/>
    </source>
</evidence>
<proteinExistence type="predicted"/>
<accession>A0A2S2DYV1</accession>
<protein>
    <recommendedName>
        <fullName evidence="3">DUF2489 domain-containing protein</fullName>
    </recommendedName>
</protein>